<dbReference type="GO" id="GO:0006081">
    <property type="term" value="P:aldehyde metabolic process"/>
    <property type="evidence" value="ECO:0007669"/>
    <property type="project" value="InterPro"/>
</dbReference>
<evidence type="ECO:0000256" key="1">
    <source>
        <dbReference type="ARBA" id="ARBA00009986"/>
    </source>
</evidence>
<dbReference type="Gene3D" id="3.40.605.10">
    <property type="entry name" value="Aldehyde Dehydrogenase, Chain A, domain 1"/>
    <property type="match status" value="1"/>
</dbReference>
<dbReference type="Pfam" id="PF00171">
    <property type="entry name" value="Aldedh"/>
    <property type="match status" value="1"/>
</dbReference>
<evidence type="ECO:0000256" key="2">
    <source>
        <dbReference type="ARBA" id="ARBA00023002"/>
    </source>
</evidence>
<comment type="similarity">
    <text evidence="1 4 7">Belongs to the aldehyde dehydrogenase family.</text>
</comment>
<reference evidence="10 11" key="1">
    <citation type="submission" date="2020-12" db="EMBL/GenBank/DDBJ databases">
        <authorList>
            <person name="Shan Y."/>
        </authorList>
    </citation>
    <scope>NUCLEOTIDE SEQUENCE [LARGE SCALE GENOMIC DNA]</scope>
    <source>
        <strain evidence="11">csc3.9</strain>
    </source>
</reference>
<dbReference type="KEGG" id="snan:I6N98_12005"/>
<evidence type="ECO:0000256" key="5">
    <source>
        <dbReference type="PIRSR" id="PIRSR036492-1"/>
    </source>
</evidence>
<keyword evidence="8" id="KW-0175">Coiled coil</keyword>
<dbReference type="AlphaFoldDB" id="A0A7T4UQ92"/>
<accession>A0A7T4UQ92</accession>
<dbReference type="RefSeq" id="WP_198568592.1">
    <property type="nucleotide sequence ID" value="NZ_CP066167.1"/>
</dbReference>
<evidence type="ECO:0000256" key="6">
    <source>
        <dbReference type="PROSITE-ProRule" id="PRU10007"/>
    </source>
</evidence>
<evidence type="ECO:0000256" key="3">
    <source>
        <dbReference type="ARBA" id="ARBA00023027"/>
    </source>
</evidence>
<dbReference type="PIRSF" id="PIRSF036492">
    <property type="entry name" value="ALDH"/>
    <property type="match status" value="1"/>
</dbReference>
<keyword evidence="2 4" id="KW-0560">Oxidoreductase</keyword>
<dbReference type="InterPro" id="IPR029510">
    <property type="entry name" value="Ald_DH_CS_GLU"/>
</dbReference>
<evidence type="ECO:0000256" key="8">
    <source>
        <dbReference type="SAM" id="Coils"/>
    </source>
</evidence>
<dbReference type="InterPro" id="IPR012394">
    <property type="entry name" value="Aldehyde_DH_NAD(P)"/>
</dbReference>
<name>A0A7T4UQ92_9GAMM</name>
<sequence length="489" mass="54839">MNAVEPNLTAHNTEMPAESSDAAMLNAAFQLQKQAYLKAPTPSIDERREHLRQLKAMVNDHREDIIAAINQDYGNRARQETLFAEIISVTDSINHAIKHVKKWAKPQRRHTDWTTYPGAKNRVIPQPLGCVGVIVPWNFPNHLSFGPLISAFAAGNRAMVKMSENSRHLSRLLIKISKDYFSEDKLVYFEETGTVGIEFSKIPFDLLLFTGSGETGKKVMASAAKNLTPVVLELGGKSPAVIDPSFPLEKAVDRILFVKQFNSGQICINVDYLFVHQSQLDDFVTQAKAWVKKHVPDINADDYSSIIDDRSFKRLQDTLEDARSKGARVINLNEGQEPNVAARKMPLHLVLDTSEEMTIRNRETFGPFLMVMTYDKPEEVINYVHGQDRPLAFYPFSNDSKKTQLYIDHIMSGGVTVNDALLHVAQHDLPFGGVGPSGMGHYHGYEGFQTFSKMRPIFQQASVTPMSLLRPPYGGLPDKILNMMTKLKG</sequence>
<keyword evidence="3" id="KW-0520">NAD</keyword>
<proteinExistence type="inferred from homology"/>
<organism evidence="10 11">
    <name type="scientific">Spongiibacter nanhainus</name>
    <dbReference type="NCBI Taxonomy" id="2794344"/>
    <lineage>
        <taxon>Bacteria</taxon>
        <taxon>Pseudomonadati</taxon>
        <taxon>Pseudomonadota</taxon>
        <taxon>Gammaproteobacteria</taxon>
        <taxon>Cellvibrionales</taxon>
        <taxon>Spongiibacteraceae</taxon>
        <taxon>Spongiibacter</taxon>
    </lineage>
</organism>
<gene>
    <name evidence="10" type="ORF">I6N98_12005</name>
</gene>
<dbReference type="InterPro" id="IPR016161">
    <property type="entry name" value="Ald_DH/histidinol_DH"/>
</dbReference>
<dbReference type="CDD" id="cd07133">
    <property type="entry name" value="ALDH_CALDH_CalB"/>
    <property type="match status" value="1"/>
</dbReference>
<feature type="active site" evidence="5">
    <location>
        <position position="267"/>
    </location>
</feature>
<dbReference type="SUPFAM" id="SSF53720">
    <property type="entry name" value="ALDH-like"/>
    <property type="match status" value="1"/>
</dbReference>
<feature type="domain" description="Aldehyde dehydrogenase" evidence="9">
    <location>
        <begin position="18"/>
        <end position="455"/>
    </location>
</feature>
<dbReference type="InterPro" id="IPR016162">
    <property type="entry name" value="Ald_DH_N"/>
</dbReference>
<protein>
    <recommendedName>
        <fullName evidence="4">Aldehyde dehydrogenase</fullName>
    </recommendedName>
</protein>
<keyword evidence="11" id="KW-1185">Reference proteome</keyword>
<dbReference type="PANTHER" id="PTHR43570:SF20">
    <property type="entry name" value="ALDEHYDE DEHYDROGENASE ALDX-RELATED"/>
    <property type="match status" value="1"/>
</dbReference>
<evidence type="ECO:0000259" key="9">
    <source>
        <dbReference type="Pfam" id="PF00171"/>
    </source>
</evidence>
<dbReference type="GO" id="GO:0005737">
    <property type="term" value="C:cytoplasm"/>
    <property type="evidence" value="ECO:0007669"/>
    <property type="project" value="TreeGrafter"/>
</dbReference>
<feature type="active site" evidence="5 6">
    <location>
        <position position="233"/>
    </location>
</feature>
<feature type="coiled-coil region" evidence="8">
    <location>
        <begin position="44"/>
        <end position="71"/>
    </location>
</feature>
<dbReference type="InterPro" id="IPR016163">
    <property type="entry name" value="Ald_DH_C"/>
</dbReference>
<evidence type="ECO:0000313" key="10">
    <source>
        <dbReference type="EMBL" id="QQD17090.1"/>
    </source>
</evidence>
<dbReference type="InterPro" id="IPR015590">
    <property type="entry name" value="Aldehyde_DH_dom"/>
</dbReference>
<dbReference type="Gene3D" id="3.40.309.10">
    <property type="entry name" value="Aldehyde Dehydrogenase, Chain A, domain 2"/>
    <property type="match status" value="1"/>
</dbReference>
<evidence type="ECO:0000313" key="11">
    <source>
        <dbReference type="Proteomes" id="UP000596063"/>
    </source>
</evidence>
<dbReference type="EMBL" id="CP066167">
    <property type="protein sequence ID" value="QQD17090.1"/>
    <property type="molecule type" value="Genomic_DNA"/>
</dbReference>
<dbReference type="Proteomes" id="UP000596063">
    <property type="component" value="Chromosome"/>
</dbReference>
<evidence type="ECO:0000256" key="4">
    <source>
        <dbReference type="PIRNR" id="PIRNR036492"/>
    </source>
</evidence>
<dbReference type="GO" id="GO:0004029">
    <property type="term" value="F:aldehyde dehydrogenase (NAD+) activity"/>
    <property type="evidence" value="ECO:0007669"/>
    <property type="project" value="TreeGrafter"/>
</dbReference>
<evidence type="ECO:0000256" key="7">
    <source>
        <dbReference type="RuleBase" id="RU003345"/>
    </source>
</evidence>
<dbReference type="PANTHER" id="PTHR43570">
    <property type="entry name" value="ALDEHYDE DEHYDROGENASE"/>
    <property type="match status" value="1"/>
</dbReference>
<dbReference type="PROSITE" id="PS00687">
    <property type="entry name" value="ALDEHYDE_DEHYDR_GLU"/>
    <property type="match status" value="1"/>
</dbReference>